<dbReference type="SUPFAM" id="SSF56003">
    <property type="entry name" value="Molybdenum cofactor-binding domain"/>
    <property type="match status" value="1"/>
</dbReference>
<dbReference type="Pfam" id="PF01315">
    <property type="entry name" value="Ald_Xan_dh_C"/>
    <property type="match status" value="1"/>
</dbReference>
<organism evidence="5 6">
    <name type="scientific">Mesorhizobium plurifarium</name>
    <dbReference type="NCBI Taxonomy" id="69974"/>
    <lineage>
        <taxon>Bacteria</taxon>
        <taxon>Pseudomonadati</taxon>
        <taxon>Pseudomonadota</taxon>
        <taxon>Alphaproteobacteria</taxon>
        <taxon>Hyphomicrobiales</taxon>
        <taxon>Phyllobacteriaceae</taxon>
        <taxon>Mesorhizobium</taxon>
    </lineage>
</organism>
<dbReference type="FunFam" id="3.30.365.10:FF:000001">
    <property type="entry name" value="Xanthine dehydrogenase oxidase"/>
    <property type="match status" value="1"/>
</dbReference>
<dbReference type="PANTHER" id="PTHR11908">
    <property type="entry name" value="XANTHINE DEHYDROGENASE"/>
    <property type="match status" value="1"/>
</dbReference>
<feature type="domain" description="Aldehyde oxidase/xanthine dehydrogenase a/b hammerhead" evidence="4">
    <location>
        <begin position="18"/>
        <end position="129"/>
    </location>
</feature>
<reference evidence="5 6" key="1">
    <citation type="submission" date="2014-08" db="EMBL/GenBank/DDBJ databases">
        <authorList>
            <person name="Moulin Lionel"/>
        </authorList>
    </citation>
    <scope>NUCLEOTIDE SEQUENCE [LARGE SCALE GENOMIC DNA]</scope>
</reference>
<evidence type="ECO:0000259" key="4">
    <source>
        <dbReference type="SMART" id="SM01008"/>
    </source>
</evidence>
<dbReference type="PANTHER" id="PTHR11908:SF132">
    <property type="entry name" value="ALDEHYDE OXIDASE 1-RELATED"/>
    <property type="match status" value="1"/>
</dbReference>
<dbReference type="InterPro" id="IPR036856">
    <property type="entry name" value="Ald_Oxase/Xan_DH_a/b_sf"/>
</dbReference>
<dbReference type="InterPro" id="IPR016208">
    <property type="entry name" value="Ald_Oxase/xanthine_DH-like"/>
</dbReference>
<evidence type="ECO:0000313" key="5">
    <source>
        <dbReference type="EMBL" id="CDX51599.1"/>
    </source>
</evidence>
<dbReference type="Gene3D" id="3.30.365.10">
    <property type="entry name" value="Aldehyde oxidase/xanthine dehydrogenase, molybdopterin binding domain"/>
    <property type="match status" value="4"/>
</dbReference>
<dbReference type="InterPro" id="IPR000674">
    <property type="entry name" value="Ald_Oxase/Xan_DH_a/b"/>
</dbReference>
<name>A0A090G3T2_MESPL</name>
<evidence type="ECO:0000256" key="2">
    <source>
        <dbReference type="ARBA" id="ARBA00023002"/>
    </source>
</evidence>
<dbReference type="InterPro" id="IPR046867">
    <property type="entry name" value="AldOxase/xan_DH_MoCoBD2"/>
</dbReference>
<proteinExistence type="predicted"/>
<sequence length="782" mass="83966">MGYIGRNIARREDRRLLVGRGRFIADMQFPGMLHARILRSPVAHARIKSVDLSAALALPGVVAAISSADTRGLRRYGSRHTGWPVGDNAVFLEDKVRFVGDEIAAVAAIDEFTARDAVELIEVDYEELPAVVDPEKAMADGAPIVHDELVRAGVIPSNVMATKTLRAGNIEAAAARADVTVSARFYCNRPVCNPLETHGVVALWDEGTGELTVWSASQAVNLVRNGLAEVLDIPASKVRVIAPDIGGGFGVKVGLFAHEIIAALLSMKTGRPVRILLDRSEELSSCTSRCAQIRYSEMMLDEDGKILGWRERVVQDQGAYAYSGLSVLQMGSIIGILPYKIDNVLIDTFCVYTNKNSGGAYRAYGVPQTSFARDSLVHMAARKLGCSAEDIMRRNIVRNEECPKTMSLGQIIDSTGVDQCLEKVVSEVDRLGWRKDIQPYHGVGFSTVLKHSSARHPRMDYDHDSVRVCLSGDGSISVETSACPQGQGMFTTLAQMVADRLGASLDAVHVTGGDSSGPRGLGTWGARTITITGNALHRACGEARAKISMVAAHVLEVDESELEIADSIVSVKGGSNRQLSFAEIVGICERHGKRLPKGMEPGPIDVLSSYDSPTSNPNEDGHANPTMTYSGAAHACYLKVDPETGKVTLLGYIMAEDCGVAINPVIVEGQHQGAVAMALGQVLYEGLEYDEAGQLLNSSLRDYYVPLATDIPDLSMVHDCSVPSTRTLFGQRSAGETGNPPPMAAVANALEEATGIRFTEMPITPDKILLALRARENAGGRS</sequence>
<dbReference type="Pfam" id="PF20256">
    <property type="entry name" value="MoCoBD_2"/>
    <property type="match status" value="1"/>
</dbReference>
<dbReference type="GO" id="GO:0005506">
    <property type="term" value="F:iron ion binding"/>
    <property type="evidence" value="ECO:0007669"/>
    <property type="project" value="InterPro"/>
</dbReference>
<keyword evidence="2 5" id="KW-0560">Oxidoreductase</keyword>
<gene>
    <name evidence="5" type="ORF">MPL3365_130556</name>
</gene>
<dbReference type="Gene3D" id="3.90.1170.50">
    <property type="entry name" value="Aldehyde oxidase/xanthine dehydrogenase, a/b hammerhead"/>
    <property type="match status" value="1"/>
</dbReference>
<accession>A0A090G3T2</accession>
<comment type="cofactor">
    <cofactor evidence="3">
        <name>Mo-molybdopterin cytosine dinucleotide</name>
        <dbReference type="ChEBI" id="CHEBI:71308"/>
    </cofactor>
</comment>
<dbReference type="GO" id="GO:0016491">
    <property type="term" value="F:oxidoreductase activity"/>
    <property type="evidence" value="ECO:0007669"/>
    <property type="project" value="UniProtKB-KW"/>
</dbReference>
<evidence type="ECO:0000256" key="1">
    <source>
        <dbReference type="ARBA" id="ARBA00022505"/>
    </source>
</evidence>
<dbReference type="SUPFAM" id="SSF54665">
    <property type="entry name" value="CO dehydrogenase molybdoprotein N-domain-like"/>
    <property type="match status" value="1"/>
</dbReference>
<protein>
    <submittedName>
        <fullName evidence="5">Carbon-monoxide dehydrogenase (Acceptor)</fullName>
        <ecNumber evidence="5">1.2.99.2</ecNumber>
    </submittedName>
</protein>
<evidence type="ECO:0000256" key="3">
    <source>
        <dbReference type="ARBA" id="ARBA00053029"/>
    </source>
</evidence>
<dbReference type="EC" id="1.2.99.2" evidence="5"/>
<dbReference type="AlphaFoldDB" id="A0A090G3T2"/>
<evidence type="ECO:0000313" key="6">
    <source>
        <dbReference type="Proteomes" id="UP000046122"/>
    </source>
</evidence>
<dbReference type="Pfam" id="PF02738">
    <property type="entry name" value="MoCoBD_1"/>
    <property type="match status" value="1"/>
</dbReference>
<dbReference type="InterPro" id="IPR008274">
    <property type="entry name" value="AldOxase/xan_DH_MoCoBD1"/>
</dbReference>
<keyword evidence="1" id="KW-0500">Molybdenum</keyword>
<dbReference type="SMART" id="SM01008">
    <property type="entry name" value="Ald_Xan_dh_C"/>
    <property type="match status" value="1"/>
</dbReference>
<dbReference type="InterPro" id="IPR037165">
    <property type="entry name" value="AldOxase/xan_DH_Mopterin-bd_sf"/>
</dbReference>
<dbReference type="Proteomes" id="UP000046122">
    <property type="component" value="Unassembled WGS sequence"/>
</dbReference>
<dbReference type="EMBL" id="CCNE01000005">
    <property type="protein sequence ID" value="CDX51599.1"/>
    <property type="molecule type" value="Genomic_DNA"/>
</dbReference>